<dbReference type="EMBL" id="PNRF01000037">
    <property type="protein sequence ID" value="PMR73266.1"/>
    <property type="molecule type" value="Genomic_DNA"/>
</dbReference>
<dbReference type="PANTHER" id="PTHR30386:SF28">
    <property type="entry name" value="EXPORTED PROTEIN"/>
    <property type="match status" value="1"/>
</dbReference>
<evidence type="ECO:0008006" key="4">
    <source>
        <dbReference type="Google" id="ProtNLM"/>
    </source>
</evidence>
<dbReference type="AlphaFoldDB" id="A0A2N7TYL8"/>
<name>A0A2N7TYL8_9GAMM</name>
<comment type="caution">
    <text evidence="2">The sequence shown here is derived from an EMBL/GenBank/DDBJ whole genome shotgun (WGS) entry which is preliminary data.</text>
</comment>
<dbReference type="InterPro" id="IPR050739">
    <property type="entry name" value="MFP"/>
</dbReference>
<dbReference type="PANTHER" id="PTHR30386">
    <property type="entry name" value="MEMBRANE FUSION SUBUNIT OF EMRAB-TOLC MULTIDRUG EFFLUX PUMP"/>
    <property type="match status" value="1"/>
</dbReference>
<dbReference type="Proteomes" id="UP000235803">
    <property type="component" value="Unassembled WGS sequence"/>
</dbReference>
<protein>
    <recommendedName>
        <fullName evidence="4">Membrane fusion protein biotin-lipoyl like domain-containing protein</fullName>
    </recommendedName>
</protein>
<evidence type="ECO:0000256" key="1">
    <source>
        <dbReference type="SAM" id="Phobius"/>
    </source>
</evidence>
<reference evidence="2 3" key="1">
    <citation type="submission" date="2018-01" db="EMBL/GenBank/DDBJ databases">
        <title>Halomonas endophytica sp. nov., isolated from storage liquid in the stems of Populus euphratica.</title>
        <authorList>
            <person name="Chen C."/>
        </authorList>
    </citation>
    <scope>NUCLEOTIDE SEQUENCE [LARGE SCALE GENOMIC DNA]</scope>
    <source>
        <strain evidence="2 3">MC28</strain>
    </source>
</reference>
<keyword evidence="1" id="KW-1133">Transmembrane helix</keyword>
<keyword evidence="3" id="KW-1185">Reference proteome</keyword>
<gene>
    <name evidence="2" type="ORF">C1H69_18180</name>
</gene>
<accession>A0A2N7TYL8</accession>
<keyword evidence="1" id="KW-0812">Transmembrane</keyword>
<evidence type="ECO:0000313" key="2">
    <source>
        <dbReference type="EMBL" id="PMR73266.1"/>
    </source>
</evidence>
<proteinExistence type="predicted"/>
<evidence type="ECO:0000313" key="3">
    <source>
        <dbReference type="Proteomes" id="UP000235803"/>
    </source>
</evidence>
<keyword evidence="1" id="KW-0472">Membrane</keyword>
<feature type="transmembrane region" description="Helical" evidence="1">
    <location>
        <begin position="29"/>
        <end position="51"/>
    </location>
</feature>
<sequence length="290" mass="32451">MGEPSGLFRTAARVGVSRKLGSVQIHQPWGYTVAAMLALLFTALVAAFGYFGTYTRKATVVGLLMPEQGVLRLTAHTAGVLSSIEVIEGQAVESGDTLFTISGERFSGAGGTEQLIAKQLNQRLLLLERNRLLADERLEGQSRMLDNRLRTIDEEHEGFTGELRLLQRRAALAEQQLQRQQELMRHAAYPYQRFGMTRGTVTQLVMTPYALQELPVHIASALTETSESADLYYRITVELDAQFINVYGAPQPLQTGMLLEADIVQDRRRLYEWALEPVYSVIGKRETFTE</sequence>
<organism evidence="2 3">
    <name type="scientific">Billgrantia endophytica</name>
    <dbReference type="NCBI Taxonomy" id="2033802"/>
    <lineage>
        <taxon>Bacteria</taxon>
        <taxon>Pseudomonadati</taxon>
        <taxon>Pseudomonadota</taxon>
        <taxon>Gammaproteobacteria</taxon>
        <taxon>Oceanospirillales</taxon>
        <taxon>Halomonadaceae</taxon>
        <taxon>Billgrantia</taxon>
    </lineage>
</organism>